<evidence type="ECO:0000259" key="4">
    <source>
        <dbReference type="Pfam" id="PF07992"/>
    </source>
</evidence>
<reference evidence="6" key="1">
    <citation type="journal article" date="2019" name="Int. J. Syst. Evol. Microbiol.">
        <title>The Global Catalogue of Microorganisms (GCM) 10K type strain sequencing project: providing services to taxonomists for standard genome sequencing and annotation.</title>
        <authorList>
            <consortium name="The Broad Institute Genomics Platform"/>
            <consortium name="The Broad Institute Genome Sequencing Center for Infectious Disease"/>
            <person name="Wu L."/>
            <person name="Ma J."/>
        </authorList>
    </citation>
    <scope>NUCLEOTIDE SEQUENCE [LARGE SCALE GENOMIC DNA]</scope>
    <source>
        <strain evidence="6">JCM 17986</strain>
    </source>
</reference>
<accession>A0ABP9HA71</accession>
<evidence type="ECO:0000256" key="3">
    <source>
        <dbReference type="ARBA" id="ARBA00048132"/>
    </source>
</evidence>
<sequence>MSDRITNVPDADIETAATAETTETAATAATTEPPAHTPHPAYDALIIGAGAAGLSTALVLGRARRRVLVVDGGEPRNAPAAQMHGFLSRDGMPPAGFLAVGRAEIARYGVEILTGHVDDIVPRGRLDPHDTGTDPEFAVYLAGGPVLTTRHVVVATGLRDDLPDLPGLRDRWGIDVLHCPYCHGYEVRDRPLGVLATQPHSVEHALLVRQWSPDTVYFAHGTDPSPADRERLAARGIRIEDGEVKRIVADGGRLRGVELADGRVVPRTAVFAGPAFEPHDGLLDAVDCVRNPDGWVAVDPSGRTSVPGVWAAGNAVDPRAQVITAAAHGSAIAAALNHDLVTADVTRAVAEARTASLPPFGPRPVLT</sequence>
<evidence type="ECO:0000313" key="6">
    <source>
        <dbReference type="Proteomes" id="UP001500466"/>
    </source>
</evidence>
<comment type="catalytic activity">
    <reaction evidence="3">
        <text>[thioredoxin]-dithiol + NADP(+) = [thioredoxin]-disulfide + NADPH + H(+)</text>
        <dbReference type="Rhea" id="RHEA:20345"/>
        <dbReference type="Rhea" id="RHEA-COMP:10698"/>
        <dbReference type="Rhea" id="RHEA-COMP:10700"/>
        <dbReference type="ChEBI" id="CHEBI:15378"/>
        <dbReference type="ChEBI" id="CHEBI:29950"/>
        <dbReference type="ChEBI" id="CHEBI:50058"/>
        <dbReference type="ChEBI" id="CHEBI:57783"/>
        <dbReference type="ChEBI" id="CHEBI:58349"/>
        <dbReference type="EC" id="1.8.1.9"/>
    </reaction>
</comment>
<evidence type="ECO:0000256" key="2">
    <source>
        <dbReference type="ARBA" id="ARBA00023002"/>
    </source>
</evidence>
<keyword evidence="1" id="KW-0285">Flavoprotein</keyword>
<gene>
    <name evidence="5" type="ORF">GCM10023205_32060</name>
</gene>
<proteinExistence type="predicted"/>
<dbReference type="SUPFAM" id="SSF51905">
    <property type="entry name" value="FAD/NAD(P)-binding domain"/>
    <property type="match status" value="1"/>
</dbReference>
<comment type="caution">
    <text evidence="5">The sequence shown here is derived from an EMBL/GenBank/DDBJ whole genome shotgun (WGS) entry which is preliminary data.</text>
</comment>
<protein>
    <submittedName>
        <fullName evidence="5">NAD(P)/FAD-dependent oxidoreductase</fullName>
    </submittedName>
</protein>
<evidence type="ECO:0000313" key="5">
    <source>
        <dbReference type="EMBL" id="GAA4965306.1"/>
    </source>
</evidence>
<dbReference type="InterPro" id="IPR023753">
    <property type="entry name" value="FAD/NAD-binding_dom"/>
</dbReference>
<organism evidence="5 6">
    <name type="scientific">Yinghuangia aomiensis</name>
    <dbReference type="NCBI Taxonomy" id="676205"/>
    <lineage>
        <taxon>Bacteria</taxon>
        <taxon>Bacillati</taxon>
        <taxon>Actinomycetota</taxon>
        <taxon>Actinomycetes</taxon>
        <taxon>Kitasatosporales</taxon>
        <taxon>Streptomycetaceae</taxon>
        <taxon>Yinghuangia</taxon>
    </lineage>
</organism>
<feature type="domain" description="FAD/NAD(P)-binding" evidence="4">
    <location>
        <begin position="42"/>
        <end position="327"/>
    </location>
</feature>
<dbReference type="PANTHER" id="PTHR48105">
    <property type="entry name" value="THIOREDOXIN REDUCTASE 1-RELATED-RELATED"/>
    <property type="match status" value="1"/>
</dbReference>
<dbReference type="EMBL" id="BAABHS010000010">
    <property type="protein sequence ID" value="GAA4965306.1"/>
    <property type="molecule type" value="Genomic_DNA"/>
</dbReference>
<name>A0ABP9HA71_9ACTN</name>
<dbReference type="RefSeq" id="WP_345676146.1">
    <property type="nucleotide sequence ID" value="NZ_BAABHS010000010.1"/>
</dbReference>
<dbReference type="PRINTS" id="PR00368">
    <property type="entry name" value="FADPNR"/>
</dbReference>
<dbReference type="PRINTS" id="PR00469">
    <property type="entry name" value="PNDRDTASEII"/>
</dbReference>
<keyword evidence="6" id="KW-1185">Reference proteome</keyword>
<keyword evidence="2" id="KW-0560">Oxidoreductase</keyword>
<dbReference type="Pfam" id="PF07992">
    <property type="entry name" value="Pyr_redox_2"/>
    <property type="match status" value="1"/>
</dbReference>
<evidence type="ECO:0000256" key="1">
    <source>
        <dbReference type="ARBA" id="ARBA00022630"/>
    </source>
</evidence>
<dbReference type="InterPro" id="IPR036188">
    <property type="entry name" value="FAD/NAD-bd_sf"/>
</dbReference>
<dbReference type="Gene3D" id="3.50.50.60">
    <property type="entry name" value="FAD/NAD(P)-binding domain"/>
    <property type="match status" value="2"/>
</dbReference>
<dbReference type="Proteomes" id="UP001500466">
    <property type="component" value="Unassembled WGS sequence"/>
</dbReference>
<dbReference type="InterPro" id="IPR050097">
    <property type="entry name" value="Ferredoxin-NADP_redctase_2"/>
</dbReference>